<comment type="caution">
    <text evidence="8">Lacks conserved residue(s) required for the propagation of feature annotation.</text>
</comment>
<evidence type="ECO:0000256" key="2">
    <source>
        <dbReference type="ARBA" id="ARBA00022691"/>
    </source>
</evidence>
<feature type="binding site" evidence="8">
    <location>
        <begin position="141"/>
        <end position="143"/>
    </location>
    <ligand>
        <name>S-adenosyl-L-methionine</name>
        <dbReference type="ChEBI" id="CHEBI:59789"/>
    </ligand>
</feature>
<dbReference type="PANTHER" id="PTHR42836">
    <property type="entry name" value="7-CARBOXY-7-DEAZAGUANINE SYNTHASE"/>
    <property type="match status" value="1"/>
</dbReference>
<dbReference type="RefSeq" id="WP_184754113.1">
    <property type="nucleotide sequence ID" value="NZ_BAABEK010000026.1"/>
</dbReference>
<dbReference type="EC" id="4.3.99.3" evidence="8"/>
<evidence type="ECO:0000256" key="1">
    <source>
        <dbReference type="ARBA" id="ARBA00022485"/>
    </source>
</evidence>
<reference evidence="10 11" key="1">
    <citation type="submission" date="2020-08" db="EMBL/GenBank/DDBJ databases">
        <title>Sequencing the genomes of 1000 actinobacteria strains.</title>
        <authorList>
            <person name="Klenk H.-P."/>
        </authorList>
    </citation>
    <scope>NUCLEOTIDE SEQUENCE [LARGE SCALE GENOMIC DNA]</scope>
    <source>
        <strain evidence="10 11">DSM 43023</strain>
    </source>
</reference>
<comment type="cofactor">
    <cofactor evidence="8">
        <name>S-adenosyl-L-methionine</name>
        <dbReference type="ChEBI" id="CHEBI:59789"/>
    </cofactor>
    <text evidence="8">Binds 1 S-adenosyl-L-methionine per subunit.</text>
</comment>
<evidence type="ECO:0000313" key="10">
    <source>
        <dbReference type="EMBL" id="MBB4937797.1"/>
    </source>
</evidence>
<evidence type="ECO:0000259" key="9">
    <source>
        <dbReference type="PROSITE" id="PS51918"/>
    </source>
</evidence>
<dbReference type="CDD" id="cd01335">
    <property type="entry name" value="Radical_SAM"/>
    <property type="match status" value="1"/>
</dbReference>
<feature type="binding site" evidence="8">
    <location>
        <position position="52"/>
    </location>
    <ligand>
        <name>[4Fe-4S] cluster</name>
        <dbReference type="ChEBI" id="CHEBI:49883"/>
        <note>4Fe-4S-S-AdoMet</note>
    </ligand>
</feature>
<evidence type="ECO:0000256" key="7">
    <source>
        <dbReference type="ARBA" id="ARBA00023239"/>
    </source>
</evidence>
<keyword evidence="4 8" id="KW-0460">Magnesium</keyword>
<comment type="similarity">
    <text evidence="8">Belongs to the radical SAM superfamily. 7-carboxy-7-deazaguanine synthase family.</text>
</comment>
<evidence type="ECO:0000256" key="3">
    <source>
        <dbReference type="ARBA" id="ARBA00022723"/>
    </source>
</evidence>
<proteinExistence type="inferred from homology"/>
<dbReference type="InterPro" id="IPR058240">
    <property type="entry name" value="rSAM_sf"/>
</dbReference>
<dbReference type="UniPathway" id="UPA00391"/>
<dbReference type="Gene3D" id="3.20.20.70">
    <property type="entry name" value="Aldolase class I"/>
    <property type="match status" value="1"/>
</dbReference>
<evidence type="ECO:0000256" key="5">
    <source>
        <dbReference type="ARBA" id="ARBA00023004"/>
    </source>
</evidence>
<dbReference type="GO" id="GO:1904047">
    <property type="term" value="F:S-adenosyl-L-methionine binding"/>
    <property type="evidence" value="ECO:0007669"/>
    <property type="project" value="UniProtKB-UniRule"/>
</dbReference>
<feature type="binding site" evidence="8">
    <location>
        <position position="92"/>
    </location>
    <ligand>
        <name>substrate</name>
    </ligand>
</feature>
<protein>
    <recommendedName>
        <fullName evidence="8">7-carboxy-7-deazaguanine synthase</fullName>
        <shortName evidence="8">CDG synthase</shortName>
        <ecNumber evidence="8">4.3.99.3</ecNumber>
    </recommendedName>
    <alternativeName>
        <fullName evidence="8">Queuosine biosynthesis protein QueE</fullName>
    </alternativeName>
</protein>
<gene>
    <name evidence="8" type="primary">queE</name>
    <name evidence="10" type="ORF">FHR32_002102</name>
</gene>
<comment type="catalytic activity">
    <reaction evidence="8">
        <text>6-carboxy-5,6,7,8-tetrahydropterin + H(+) = 7-carboxy-7-carbaguanine + NH4(+)</text>
        <dbReference type="Rhea" id="RHEA:27974"/>
        <dbReference type="ChEBI" id="CHEBI:15378"/>
        <dbReference type="ChEBI" id="CHEBI:28938"/>
        <dbReference type="ChEBI" id="CHEBI:61032"/>
        <dbReference type="ChEBI" id="CHEBI:61036"/>
        <dbReference type="EC" id="4.3.99.3"/>
    </reaction>
</comment>
<dbReference type="SFLD" id="SFLDS00029">
    <property type="entry name" value="Radical_SAM"/>
    <property type="match status" value="1"/>
</dbReference>
<feature type="binding site" evidence="8">
    <location>
        <position position="41"/>
    </location>
    <ligand>
        <name>substrate</name>
    </ligand>
</feature>
<dbReference type="SUPFAM" id="SSF102114">
    <property type="entry name" value="Radical SAM enzymes"/>
    <property type="match status" value="1"/>
</dbReference>
<feature type="binding site" evidence="8">
    <location>
        <position position="49"/>
    </location>
    <ligand>
        <name>[4Fe-4S] cluster</name>
        <dbReference type="ChEBI" id="CHEBI:49883"/>
        <note>4Fe-4S-S-AdoMet</note>
    </ligand>
</feature>
<feature type="binding site" evidence="8">
    <location>
        <position position="45"/>
    </location>
    <ligand>
        <name>[4Fe-4S] cluster</name>
        <dbReference type="ChEBI" id="CHEBI:49883"/>
        <note>4Fe-4S-S-AdoMet</note>
    </ligand>
</feature>
<feature type="domain" description="Radical SAM core" evidence="9">
    <location>
        <begin position="32"/>
        <end position="237"/>
    </location>
</feature>
<evidence type="ECO:0000256" key="6">
    <source>
        <dbReference type="ARBA" id="ARBA00023014"/>
    </source>
</evidence>
<keyword evidence="11" id="KW-1185">Reference proteome</keyword>
<sequence length="241" mass="26476">MTGLLTVQDAAGEQFLLVAECFGPTLQGEGPSSGWPAKFVRLSRCNLSCTFCDTPFTWDTSRFDLRQQTTRMSVADVLAWALSSPVDLIVITGGEPLLQQLPLVTLVNALLRAGRRVEIETNGTVLPHPDLLVDGVWFNVSPKLANAHLPQHKRIIGDTLAALATSGHALFKFVACDLADLQEISQLQERFALPDVWVMPEGTTPEQVITRARLLVDAVIARGWSLSLRTHVLLWGDERGR</sequence>
<comment type="subunit">
    <text evidence="8">Homodimer.</text>
</comment>
<comment type="caution">
    <text evidence="10">The sequence shown here is derived from an EMBL/GenBank/DDBJ whole genome shotgun (WGS) entry which is preliminary data.</text>
</comment>
<dbReference type="GO" id="GO:0051539">
    <property type="term" value="F:4 iron, 4 sulfur cluster binding"/>
    <property type="evidence" value="ECO:0007669"/>
    <property type="project" value="UniProtKB-UniRule"/>
</dbReference>
<dbReference type="PROSITE" id="PS51918">
    <property type="entry name" value="RADICAL_SAM"/>
    <property type="match status" value="1"/>
</dbReference>
<comment type="pathway">
    <text evidence="8">Purine metabolism; 7-cyano-7-deazaguanine biosynthesis.</text>
</comment>
<dbReference type="AlphaFoldDB" id="A0A7W7W7Z4"/>
<keyword evidence="6 8" id="KW-0411">Iron-sulfur</keyword>
<dbReference type="Pfam" id="PF04055">
    <property type="entry name" value="Radical_SAM"/>
    <property type="match status" value="1"/>
</dbReference>
<comment type="function">
    <text evidence="8">Catalyzes the complex heterocyclic radical-mediated conversion of 6-carboxy-5,6,7,8-tetrahydropterin (CPH4) to 7-carboxy-7-deazaguanine (CDG), a step common to the biosynthetic pathways of all 7-deazapurine-containing compounds.</text>
</comment>
<evidence type="ECO:0000256" key="4">
    <source>
        <dbReference type="ARBA" id="ARBA00022842"/>
    </source>
</evidence>
<keyword evidence="7 8" id="KW-0456">Lyase</keyword>
<evidence type="ECO:0000313" key="11">
    <source>
        <dbReference type="Proteomes" id="UP000534286"/>
    </source>
</evidence>
<feature type="binding site" evidence="8">
    <location>
        <position position="94"/>
    </location>
    <ligand>
        <name>S-adenosyl-L-methionine</name>
        <dbReference type="ChEBI" id="CHEBI:59789"/>
    </ligand>
</feature>
<keyword evidence="3 8" id="KW-0479">Metal-binding</keyword>
<dbReference type="PANTHER" id="PTHR42836:SF1">
    <property type="entry name" value="7-CARBOXY-7-DEAZAGUANINE SYNTHASE"/>
    <property type="match status" value="1"/>
</dbReference>
<dbReference type="GO" id="GO:0008616">
    <property type="term" value="P:tRNA queuosine(34) biosynthetic process"/>
    <property type="evidence" value="ECO:0007669"/>
    <property type="project" value="UniProtKB-UniRule"/>
</dbReference>
<evidence type="ECO:0000256" key="8">
    <source>
        <dbReference type="HAMAP-Rule" id="MF_00917"/>
    </source>
</evidence>
<dbReference type="Proteomes" id="UP000534286">
    <property type="component" value="Unassembled WGS sequence"/>
</dbReference>
<keyword evidence="1 8" id="KW-0004">4Fe-4S</keyword>
<feature type="binding site" evidence="8">
    <location>
        <begin position="26"/>
        <end position="28"/>
    </location>
    <ligand>
        <name>substrate</name>
    </ligand>
</feature>
<keyword evidence="2 8" id="KW-0949">S-adenosyl-L-methionine</keyword>
<dbReference type="InterPro" id="IPR013785">
    <property type="entry name" value="Aldolase_TIM"/>
</dbReference>
<dbReference type="GO" id="GO:0000287">
    <property type="term" value="F:magnesium ion binding"/>
    <property type="evidence" value="ECO:0007669"/>
    <property type="project" value="UniProtKB-UniRule"/>
</dbReference>
<dbReference type="HAMAP" id="MF_00917">
    <property type="entry name" value="QueE"/>
    <property type="match status" value="1"/>
</dbReference>
<dbReference type="InterPro" id="IPR024924">
    <property type="entry name" value="7-CO-7-deazaguanine_synth-like"/>
</dbReference>
<comment type="cofactor">
    <cofactor evidence="8">
        <name>Mg(2+)</name>
        <dbReference type="ChEBI" id="CHEBI:18420"/>
    </cofactor>
</comment>
<organism evidence="10 11">
    <name type="scientific">Streptosporangium album</name>
    <dbReference type="NCBI Taxonomy" id="47479"/>
    <lineage>
        <taxon>Bacteria</taxon>
        <taxon>Bacillati</taxon>
        <taxon>Actinomycetota</taxon>
        <taxon>Actinomycetes</taxon>
        <taxon>Streptosporangiales</taxon>
        <taxon>Streptosporangiaceae</taxon>
        <taxon>Streptosporangium</taxon>
    </lineage>
</organism>
<name>A0A7W7W7Z4_9ACTN</name>
<feature type="binding site" evidence="8">
    <location>
        <position position="54"/>
    </location>
    <ligand>
        <name>Mg(2+)</name>
        <dbReference type="ChEBI" id="CHEBI:18420"/>
    </ligand>
</feature>
<comment type="cofactor">
    <cofactor evidence="8">
        <name>[4Fe-4S] cluster</name>
        <dbReference type="ChEBI" id="CHEBI:49883"/>
    </cofactor>
    <text evidence="8">Binds 1 [4Fe-4S] cluster. The cluster is coordinated with 3 cysteines and an exchangeable S-adenosyl-L-methionine.</text>
</comment>
<keyword evidence="5 8" id="KW-0408">Iron</keyword>
<accession>A0A7W7W7Z4</accession>
<keyword evidence="8" id="KW-0671">Queuosine biosynthesis</keyword>
<dbReference type="InterPro" id="IPR007197">
    <property type="entry name" value="rSAM"/>
</dbReference>
<dbReference type="EMBL" id="JACHJU010000001">
    <property type="protein sequence ID" value="MBB4937797.1"/>
    <property type="molecule type" value="Genomic_DNA"/>
</dbReference>
<dbReference type="GO" id="GO:0016840">
    <property type="term" value="F:carbon-nitrogen lyase activity"/>
    <property type="evidence" value="ECO:0007669"/>
    <property type="project" value="UniProtKB-UniRule"/>
</dbReference>
<dbReference type="PIRSF" id="PIRSF000370">
    <property type="entry name" value="QueE"/>
    <property type="match status" value="1"/>
</dbReference>
<feature type="binding site" evidence="8">
    <location>
        <begin position="51"/>
        <end position="53"/>
    </location>
    <ligand>
        <name>S-adenosyl-L-methionine</name>
        <dbReference type="ChEBI" id="CHEBI:59789"/>
    </ligand>
</feature>